<gene>
    <name evidence="3" type="ORF">JQM67_10660</name>
</gene>
<feature type="domain" description="GFO/IDH/MocA-like oxidoreductase" evidence="2">
    <location>
        <begin position="135"/>
        <end position="285"/>
    </location>
</feature>
<reference evidence="3 4" key="1">
    <citation type="submission" date="2020-12" db="EMBL/GenBank/DDBJ databases">
        <title>Whole genome sequences of gut porcine anaerobes.</title>
        <authorList>
            <person name="Kubasova T."/>
            <person name="Jahodarova E."/>
            <person name="Rychlik I."/>
        </authorList>
    </citation>
    <scope>NUCLEOTIDE SEQUENCE [LARGE SCALE GENOMIC DNA]</scope>
    <source>
        <strain evidence="3 4">An867</strain>
    </source>
</reference>
<accession>A0ABS9CPJ1</accession>
<sequence>MANVRVGFIGCGGIANGKHFPGMSTQEGVDMCAFCDLIIERAEKAAKEYGTPDAKVYTDYKELLADPTIDAVHVLTPNIAHCEITIAALEAGKHVLCEKPMAATEADAKKMLEARDRTGKMLTIGYQYRHFAENQVAKKVVDDGWLGDVYYAEATYLRRRGVPTWGVFTDKSKQGGGPLIDIGTHALDLTLFLMNNYDVEYVVGTSFEKLGTLLDPEHQGQVNHRGEFDNWNNETYDVEDSAVGHIKMKNGAVINLRASWAINMAEEYGANNQAFTMLAGTKGGLDTKENRVRLNHVVAAQPTISWVGNKVQPYIPGFSQGPAPKSKEAEIWVKALKGEGELFVTADQAYTVTKILDAIYYSSKHNKPVYFDEVTGRPIYD</sequence>
<evidence type="ECO:0000259" key="1">
    <source>
        <dbReference type="Pfam" id="PF01408"/>
    </source>
</evidence>
<feature type="domain" description="Gfo/Idh/MocA-like oxidoreductase N-terminal" evidence="1">
    <location>
        <begin position="4"/>
        <end position="126"/>
    </location>
</feature>
<organism evidence="3 4">
    <name type="scientific">Anaeromassilibacillus senegalensis</name>
    <dbReference type="NCBI Taxonomy" id="1673717"/>
    <lineage>
        <taxon>Bacteria</taxon>
        <taxon>Bacillati</taxon>
        <taxon>Bacillota</taxon>
        <taxon>Clostridia</taxon>
        <taxon>Eubacteriales</taxon>
        <taxon>Acutalibacteraceae</taxon>
        <taxon>Anaeromassilibacillus</taxon>
    </lineage>
</organism>
<dbReference type="RefSeq" id="WP_235324087.1">
    <property type="nucleotide sequence ID" value="NZ_JAFBIT010000003.1"/>
</dbReference>
<keyword evidence="4" id="KW-1185">Reference proteome</keyword>
<dbReference type="InterPro" id="IPR000683">
    <property type="entry name" value="Gfo/Idh/MocA-like_OxRdtase_N"/>
</dbReference>
<evidence type="ECO:0000313" key="3">
    <source>
        <dbReference type="EMBL" id="MCF2653062.1"/>
    </source>
</evidence>
<dbReference type="PANTHER" id="PTHR43249">
    <property type="entry name" value="UDP-N-ACETYL-2-AMINO-2-DEOXY-D-GLUCURONATE OXIDASE"/>
    <property type="match status" value="1"/>
</dbReference>
<proteinExistence type="predicted"/>
<dbReference type="EMBL" id="JAFBIT010000003">
    <property type="protein sequence ID" value="MCF2653062.1"/>
    <property type="molecule type" value="Genomic_DNA"/>
</dbReference>
<dbReference type="SUPFAM" id="SSF55347">
    <property type="entry name" value="Glyceraldehyde-3-phosphate dehydrogenase-like, C-terminal domain"/>
    <property type="match status" value="1"/>
</dbReference>
<dbReference type="Gene3D" id="3.40.50.720">
    <property type="entry name" value="NAD(P)-binding Rossmann-like Domain"/>
    <property type="match status" value="1"/>
</dbReference>
<dbReference type="Pfam" id="PF01408">
    <property type="entry name" value="GFO_IDH_MocA"/>
    <property type="match status" value="1"/>
</dbReference>
<dbReference type="Gene3D" id="3.30.360.10">
    <property type="entry name" value="Dihydrodipicolinate Reductase, domain 2"/>
    <property type="match status" value="1"/>
</dbReference>
<evidence type="ECO:0000259" key="2">
    <source>
        <dbReference type="Pfam" id="PF22725"/>
    </source>
</evidence>
<evidence type="ECO:0000313" key="4">
    <source>
        <dbReference type="Proteomes" id="UP001299220"/>
    </source>
</evidence>
<dbReference type="InterPro" id="IPR052515">
    <property type="entry name" value="Gfo/Idh/MocA_Oxidoreductase"/>
</dbReference>
<comment type="caution">
    <text evidence="3">The sequence shown here is derived from an EMBL/GenBank/DDBJ whole genome shotgun (WGS) entry which is preliminary data.</text>
</comment>
<dbReference type="Pfam" id="PF22725">
    <property type="entry name" value="GFO_IDH_MocA_C3"/>
    <property type="match status" value="1"/>
</dbReference>
<dbReference type="InterPro" id="IPR036291">
    <property type="entry name" value="NAD(P)-bd_dom_sf"/>
</dbReference>
<protein>
    <submittedName>
        <fullName evidence="3">Gfo/Idh/MocA family oxidoreductase</fullName>
    </submittedName>
</protein>
<dbReference type="Proteomes" id="UP001299220">
    <property type="component" value="Unassembled WGS sequence"/>
</dbReference>
<dbReference type="SUPFAM" id="SSF51735">
    <property type="entry name" value="NAD(P)-binding Rossmann-fold domains"/>
    <property type="match status" value="1"/>
</dbReference>
<dbReference type="PANTHER" id="PTHR43249:SF1">
    <property type="entry name" value="D-GLUCOSIDE 3-DEHYDROGENASE"/>
    <property type="match status" value="1"/>
</dbReference>
<name>A0ABS9CPJ1_9FIRM</name>
<dbReference type="InterPro" id="IPR055170">
    <property type="entry name" value="GFO_IDH_MocA-like_dom"/>
</dbReference>